<dbReference type="SUPFAM" id="SSF56322">
    <property type="entry name" value="ADC synthase"/>
    <property type="match status" value="1"/>
</dbReference>
<sequence>MIDAFVLEKIESILKYCLNNHLPFFTYRLPNSDFIKIGIQKDLNLMSFQNVTDLQSKQGFVMAPFDSNDKYTSWFIREDIGFSSENINEEEIQNLNRFKNELDFKENGLCIESSESDYFSQLDEILETLKGKSLKKAILSRIQIEKNDKSLDSPSLFVQLCQYYPKAFVSFVSLPGICSWMGASPELLLKSENNKTETVALAGTLPVSSSNLSDIEWGAKEIEEQAFVSDYIETVFKDNSIDKFEKKGPFTVKAGQVAHLKTEFKIERNLSFEDKAKMITALHPTPAVCGLPKLKALDLIKAVETHDREYYAGYWGPLEANGDFALYVNLRTMKITENQLSLFVGGGITADSIPQKEWEETQHKAQTLLSVIKACKLS</sequence>
<keyword evidence="4 7" id="KW-0413">Isomerase</keyword>
<keyword evidence="8" id="KW-1185">Reference proteome</keyword>
<dbReference type="GO" id="GO:0008909">
    <property type="term" value="F:isochorismate synthase activity"/>
    <property type="evidence" value="ECO:0007669"/>
    <property type="project" value="UniProtKB-EC"/>
</dbReference>
<dbReference type="InterPro" id="IPR015890">
    <property type="entry name" value="Chorismate_C"/>
</dbReference>
<dbReference type="Pfam" id="PF00425">
    <property type="entry name" value="Chorismate_bind"/>
    <property type="match status" value="1"/>
</dbReference>
<evidence type="ECO:0000313" key="7">
    <source>
        <dbReference type="EMBL" id="RRG21791.1"/>
    </source>
</evidence>
<protein>
    <recommendedName>
        <fullName evidence="3">isochorismate synthase</fullName>
        <ecNumber evidence="3">5.4.4.2</ecNumber>
    </recommendedName>
    <alternativeName>
        <fullName evidence="5">Isochorismate mutase</fullName>
    </alternativeName>
</protein>
<evidence type="ECO:0000313" key="8">
    <source>
        <dbReference type="Proteomes" id="UP000285794"/>
    </source>
</evidence>
<proteinExistence type="inferred from homology"/>
<evidence type="ECO:0000256" key="1">
    <source>
        <dbReference type="ARBA" id="ARBA00000799"/>
    </source>
</evidence>
<gene>
    <name evidence="7" type="ORF">DWB61_08525</name>
</gene>
<dbReference type="AlphaFoldDB" id="A0A425Y1R5"/>
<organism evidence="7 8">
    <name type="scientific">Ancylomarina euxinus</name>
    <dbReference type="NCBI Taxonomy" id="2283627"/>
    <lineage>
        <taxon>Bacteria</taxon>
        <taxon>Pseudomonadati</taxon>
        <taxon>Bacteroidota</taxon>
        <taxon>Bacteroidia</taxon>
        <taxon>Marinilabiliales</taxon>
        <taxon>Marinifilaceae</taxon>
        <taxon>Ancylomarina</taxon>
    </lineage>
</organism>
<name>A0A425Y1R5_9BACT</name>
<accession>A0A425Y1R5</accession>
<dbReference type="OrthoDB" id="9806579at2"/>
<dbReference type="PANTHER" id="PTHR42839">
    <property type="entry name" value="ISOCHORISMATE SYNTHASE ENTC"/>
    <property type="match status" value="1"/>
</dbReference>
<evidence type="ECO:0000256" key="5">
    <source>
        <dbReference type="ARBA" id="ARBA00041564"/>
    </source>
</evidence>
<reference evidence="7 8" key="1">
    <citation type="submission" date="2018-07" db="EMBL/GenBank/DDBJ databases">
        <title>Draft genome sequence of Ancylomarina sp. M1P.</title>
        <authorList>
            <person name="Yadav S."/>
            <person name="Villanueva L."/>
            <person name="Damste J.S.S."/>
        </authorList>
    </citation>
    <scope>NUCLEOTIDE SEQUENCE [LARGE SCALE GENOMIC DNA]</scope>
    <source>
        <strain evidence="7 8">M1P</strain>
    </source>
</reference>
<dbReference type="PANTHER" id="PTHR42839:SF2">
    <property type="entry name" value="ISOCHORISMATE SYNTHASE ENTC"/>
    <property type="match status" value="1"/>
</dbReference>
<evidence type="ECO:0000256" key="2">
    <source>
        <dbReference type="ARBA" id="ARBA00005297"/>
    </source>
</evidence>
<evidence type="ECO:0000259" key="6">
    <source>
        <dbReference type="Pfam" id="PF00425"/>
    </source>
</evidence>
<comment type="similarity">
    <text evidence="2">Belongs to the isochorismate synthase family.</text>
</comment>
<comment type="catalytic activity">
    <reaction evidence="1">
        <text>chorismate = isochorismate</text>
        <dbReference type="Rhea" id="RHEA:18985"/>
        <dbReference type="ChEBI" id="CHEBI:29748"/>
        <dbReference type="ChEBI" id="CHEBI:29780"/>
        <dbReference type="EC" id="5.4.4.2"/>
    </reaction>
</comment>
<dbReference type="RefSeq" id="WP_125030474.1">
    <property type="nucleotide sequence ID" value="NZ_JAPXVP010000007.1"/>
</dbReference>
<dbReference type="Proteomes" id="UP000285794">
    <property type="component" value="Unassembled WGS sequence"/>
</dbReference>
<feature type="domain" description="Chorismate-utilising enzyme C-terminal" evidence="6">
    <location>
        <begin position="115"/>
        <end position="364"/>
    </location>
</feature>
<dbReference type="EC" id="5.4.4.2" evidence="3"/>
<evidence type="ECO:0000256" key="3">
    <source>
        <dbReference type="ARBA" id="ARBA00012824"/>
    </source>
</evidence>
<dbReference type="Gene3D" id="3.60.120.10">
    <property type="entry name" value="Anthranilate synthase"/>
    <property type="match status" value="1"/>
</dbReference>
<dbReference type="InterPro" id="IPR004561">
    <property type="entry name" value="IsoChor_synthase"/>
</dbReference>
<dbReference type="NCBIfam" id="TIGR00543">
    <property type="entry name" value="isochor_syn"/>
    <property type="match status" value="1"/>
</dbReference>
<dbReference type="InterPro" id="IPR005801">
    <property type="entry name" value="ADC_synthase"/>
</dbReference>
<comment type="caution">
    <text evidence="7">The sequence shown here is derived from an EMBL/GenBank/DDBJ whole genome shotgun (WGS) entry which is preliminary data.</text>
</comment>
<evidence type="ECO:0000256" key="4">
    <source>
        <dbReference type="ARBA" id="ARBA00023235"/>
    </source>
</evidence>
<dbReference type="EMBL" id="QQWG01000007">
    <property type="protein sequence ID" value="RRG21791.1"/>
    <property type="molecule type" value="Genomic_DNA"/>
</dbReference>